<dbReference type="AlphaFoldDB" id="A0A372ILQ1"/>
<gene>
    <name evidence="6" type="ORF">D0Y96_15295</name>
</gene>
<evidence type="ECO:0000256" key="4">
    <source>
        <dbReference type="SAM" id="SignalP"/>
    </source>
</evidence>
<comment type="caution">
    <text evidence="6">The sequence shown here is derived from an EMBL/GenBank/DDBJ whole genome shotgun (WGS) entry which is preliminary data.</text>
</comment>
<dbReference type="Gene3D" id="2.40.170.20">
    <property type="entry name" value="TonB-dependent receptor, beta-barrel domain"/>
    <property type="match status" value="1"/>
</dbReference>
<evidence type="ECO:0000256" key="2">
    <source>
        <dbReference type="ARBA" id="ARBA00023136"/>
    </source>
</evidence>
<dbReference type="Pfam" id="PF25183">
    <property type="entry name" value="OMP_b-brl_4"/>
    <property type="match status" value="1"/>
</dbReference>
<dbReference type="OrthoDB" id="97893at2"/>
<dbReference type="GO" id="GO:0009279">
    <property type="term" value="C:cell outer membrane"/>
    <property type="evidence" value="ECO:0007669"/>
    <property type="project" value="UniProtKB-SubCell"/>
</dbReference>
<dbReference type="Gene3D" id="2.60.40.1120">
    <property type="entry name" value="Carboxypeptidase-like, regulatory domain"/>
    <property type="match status" value="1"/>
</dbReference>
<dbReference type="RefSeq" id="WP_117301586.1">
    <property type="nucleotide sequence ID" value="NZ_QVQT02000005.1"/>
</dbReference>
<comment type="subcellular location">
    <subcellularLocation>
        <location evidence="1">Cell outer membrane</location>
    </subcellularLocation>
</comment>
<keyword evidence="2" id="KW-0472">Membrane</keyword>
<dbReference type="InterPro" id="IPR057601">
    <property type="entry name" value="Oar-like_b-barrel"/>
</dbReference>
<dbReference type="InterPro" id="IPR008969">
    <property type="entry name" value="CarboxyPept-like_regulatory"/>
</dbReference>
<accession>A0A372ILQ1</accession>
<sequence>MKKLALIALGLFAPFAIAAFGQTTNATLSGTVLDPQGAVIPNASVVATQIDTGQDHKAQSSSDGQYIISNLPIGRYRLSAEAPGFKKLLIPSIVLQVNQLAEVDLKLAVGAATEQVTVTEEAPLISTEDSSIGQVVQQQSIESTPLNGRNFWQLIALVPGASYTPGGQGTATGGSSLRASVVNVQINGTGSIWNGWRMDGSDITEYEQGGTNIQPNVDALSEFKVFSANMPAEYGQSPDVVSVTMKSGTNSLHGTVYEFLRNDIIDAHNYFATTSKNVLKRNQFGGTLGGPIRKNKLFYFLDLEESRQLQGITFSDIVPTDAERTGDFSGSTKTIRNPFTGTPFAGNMIPHDMISSQAQFFLPFMPTTSQATFNANQVLNITKGDIKVDAVLTGSDHLLARYSIADNHETDPNQFPALKTQDLTSRAQNFAFNETHTFGSRWLNEATASYYRDYFVFGPILGGTNYTQEAGIAGFQETELSPSFPYISLSGYSSFNGSGTGNFPKSNRIRTWQYGDTLSYTSGKNDIRFGGQMWVQRHSFYNGQYQEGQFGFSTQFTGDAFADYLLGLPATVGRAYPLTLFGNRAIQWAAFFQDNYRVNSRLTLNLGFRWEYNPFYRGINSQTSAFEPSTRTGFNPNSNGKIIIPTDKSGHLLDPTAQPVTSQLIPLFTDRFDGTGPLHLPESIRKTGPGLYVPRLGFAFRPMNDEKTVIRGAFGMYPVFLDTNMALQWAKVPPITSQQSLNNPVPAPVFVNSPATGEFFWSNPFQFVGSSLVAPNPNPGQPCTGSSWPGGVGPMLLSCVQPAISSASAEMNHTMMYQYSLAVQRQLFKEASMTIAYTGNRTSHNQLIDTPENVPEPGPGNIQSRRPFPQWGVASIGTTMGIANYNALQATFEKRLSSGVYALVSYAWSKCLDNGSVESSPPSLELLHRNYGPCSYDIASNLTVSSVYQLPLGKGHFLLGDSGRVMNAIVSGWEFAGVLTDHTGQPFTPTLSSDVANTGISGEWPNRIGSGKLSHPTRTRWFDTSAFTIPAQYTYGDSGRDILRADGLVDVDATLKKTFGLGESQDRKLEFRFESFNVANHPTFSTPNATIGSSSAGKVTGTLNANRIFQVAGKFYF</sequence>
<feature type="domain" description="TonB-dependent transporter Oar-like beta-barrel" evidence="5">
    <location>
        <begin position="245"/>
        <end position="1110"/>
    </location>
</feature>
<organism evidence="6 7">
    <name type="scientific">Paracidobacterium acidisoli</name>
    <dbReference type="NCBI Taxonomy" id="2303751"/>
    <lineage>
        <taxon>Bacteria</taxon>
        <taxon>Pseudomonadati</taxon>
        <taxon>Acidobacteriota</taxon>
        <taxon>Terriglobia</taxon>
        <taxon>Terriglobales</taxon>
        <taxon>Acidobacteriaceae</taxon>
        <taxon>Paracidobacterium</taxon>
    </lineage>
</organism>
<evidence type="ECO:0000313" key="6">
    <source>
        <dbReference type="EMBL" id="RFU15808.1"/>
    </source>
</evidence>
<protein>
    <submittedName>
        <fullName evidence="6">TonB-dependent receptor</fullName>
    </submittedName>
</protein>
<dbReference type="InterPro" id="IPR036942">
    <property type="entry name" value="Beta-barrel_TonB_sf"/>
</dbReference>
<feature type="signal peptide" evidence="4">
    <location>
        <begin position="1"/>
        <end position="18"/>
    </location>
</feature>
<evidence type="ECO:0000259" key="5">
    <source>
        <dbReference type="Pfam" id="PF25183"/>
    </source>
</evidence>
<dbReference type="Proteomes" id="UP000264702">
    <property type="component" value="Unassembled WGS sequence"/>
</dbReference>
<dbReference type="SUPFAM" id="SSF49464">
    <property type="entry name" value="Carboxypeptidase regulatory domain-like"/>
    <property type="match status" value="1"/>
</dbReference>
<keyword evidence="4" id="KW-0732">Signal</keyword>
<evidence type="ECO:0000313" key="7">
    <source>
        <dbReference type="Proteomes" id="UP000264702"/>
    </source>
</evidence>
<dbReference type="EMBL" id="QVQT01000005">
    <property type="protein sequence ID" value="RFU15808.1"/>
    <property type="molecule type" value="Genomic_DNA"/>
</dbReference>
<evidence type="ECO:0000256" key="1">
    <source>
        <dbReference type="ARBA" id="ARBA00004442"/>
    </source>
</evidence>
<dbReference type="SUPFAM" id="SSF56935">
    <property type="entry name" value="Porins"/>
    <property type="match status" value="1"/>
</dbReference>
<keyword evidence="7" id="KW-1185">Reference proteome</keyword>
<feature type="chain" id="PRO_5017061125" evidence="4">
    <location>
        <begin position="19"/>
        <end position="1117"/>
    </location>
</feature>
<reference evidence="6 7" key="1">
    <citation type="submission" date="2018-08" db="EMBL/GenBank/DDBJ databases">
        <title>Acidipila sp. 4G-K13, an acidobacterium isolated from forest soil.</title>
        <authorList>
            <person name="Gao Z.-H."/>
            <person name="Qiu L.-H."/>
        </authorList>
    </citation>
    <scope>NUCLEOTIDE SEQUENCE [LARGE SCALE GENOMIC DNA]</scope>
    <source>
        <strain evidence="6 7">4G-K13</strain>
    </source>
</reference>
<dbReference type="Pfam" id="PF13620">
    <property type="entry name" value="CarboxypepD_reg"/>
    <property type="match status" value="1"/>
</dbReference>
<name>A0A372ILQ1_9BACT</name>
<keyword evidence="3" id="KW-0998">Cell outer membrane</keyword>
<evidence type="ECO:0000256" key="3">
    <source>
        <dbReference type="ARBA" id="ARBA00023237"/>
    </source>
</evidence>
<keyword evidence="6" id="KW-0675">Receptor</keyword>
<proteinExistence type="predicted"/>